<dbReference type="Gene3D" id="3.10.20.90">
    <property type="entry name" value="Phosphatidylinositol 3-kinase Catalytic Subunit, Chain A, domain 1"/>
    <property type="match status" value="1"/>
</dbReference>
<keyword evidence="6" id="KW-0378">Hydrolase</keyword>
<comment type="similarity">
    <text evidence="3">Belongs to the protein-tyrosine phosphatase family. Non-receptor class subfamily.</text>
</comment>
<evidence type="ECO:0000256" key="1">
    <source>
        <dbReference type="ARBA" id="ARBA00004245"/>
    </source>
</evidence>
<dbReference type="SMART" id="SM01196">
    <property type="entry name" value="FERM_C"/>
    <property type="match status" value="1"/>
</dbReference>
<dbReference type="SUPFAM" id="SSF50729">
    <property type="entry name" value="PH domain-like"/>
    <property type="match status" value="1"/>
</dbReference>
<feature type="domain" description="Tyrosine-protein phosphatase" evidence="11">
    <location>
        <begin position="689"/>
        <end position="954"/>
    </location>
</feature>
<dbReference type="SMART" id="SM00194">
    <property type="entry name" value="PTPc"/>
    <property type="match status" value="1"/>
</dbReference>
<dbReference type="InterPro" id="IPR018979">
    <property type="entry name" value="FERM_N"/>
</dbReference>
<dbReference type="FunFam" id="3.10.20.90:FF:000039">
    <property type="entry name" value="Tyrosine-protein phosphatase non-receptor type"/>
    <property type="match status" value="1"/>
</dbReference>
<dbReference type="InterPro" id="IPR029071">
    <property type="entry name" value="Ubiquitin-like_domsf"/>
</dbReference>
<evidence type="ECO:0000313" key="15">
    <source>
        <dbReference type="Proteomes" id="UP000014500"/>
    </source>
</evidence>
<keyword evidence="8" id="KW-0965">Cell junction</keyword>
<protein>
    <recommendedName>
        <fullName evidence="4">protein-tyrosine-phosphatase</fullName>
        <ecNumber evidence="4">3.1.3.48</ecNumber>
    </recommendedName>
</protein>
<dbReference type="GO" id="GO:0071944">
    <property type="term" value="C:cell periphery"/>
    <property type="evidence" value="ECO:0007669"/>
    <property type="project" value="UniProtKB-ARBA"/>
</dbReference>
<reference evidence="15" key="1">
    <citation type="submission" date="2011-05" db="EMBL/GenBank/DDBJ databases">
        <authorList>
            <person name="Richards S.R."/>
            <person name="Qu J."/>
            <person name="Jiang H."/>
            <person name="Jhangiani S.N."/>
            <person name="Agravi P."/>
            <person name="Goodspeed R."/>
            <person name="Gross S."/>
            <person name="Mandapat C."/>
            <person name="Jackson L."/>
            <person name="Mathew T."/>
            <person name="Pu L."/>
            <person name="Thornton R."/>
            <person name="Saada N."/>
            <person name="Wilczek-Boney K.B."/>
            <person name="Lee S."/>
            <person name="Kovar C."/>
            <person name="Wu Y."/>
            <person name="Scherer S.E."/>
            <person name="Worley K.C."/>
            <person name="Muzny D.M."/>
            <person name="Gibbs R."/>
        </authorList>
    </citation>
    <scope>NUCLEOTIDE SEQUENCE</scope>
    <source>
        <strain evidence="15">Brora</strain>
    </source>
</reference>
<dbReference type="PROSITE" id="PS50057">
    <property type="entry name" value="FERM_3"/>
    <property type="match status" value="1"/>
</dbReference>
<dbReference type="PANTHER" id="PTHR45706:SF1">
    <property type="entry name" value="PEZ, ISOFORM A"/>
    <property type="match status" value="1"/>
</dbReference>
<evidence type="ECO:0000256" key="7">
    <source>
        <dbReference type="ARBA" id="ARBA00022912"/>
    </source>
</evidence>
<dbReference type="InterPro" id="IPR003595">
    <property type="entry name" value="Tyr_Pase_cat"/>
</dbReference>
<dbReference type="Gene3D" id="2.30.29.30">
    <property type="entry name" value="Pleckstrin-homology domain (PH domain)/Phosphotyrosine-binding domain (PTB)"/>
    <property type="match status" value="1"/>
</dbReference>
<organism evidence="14 15">
    <name type="scientific">Strigamia maritima</name>
    <name type="common">European centipede</name>
    <name type="synonym">Geophilus maritimus</name>
    <dbReference type="NCBI Taxonomy" id="126957"/>
    <lineage>
        <taxon>Eukaryota</taxon>
        <taxon>Metazoa</taxon>
        <taxon>Ecdysozoa</taxon>
        <taxon>Arthropoda</taxon>
        <taxon>Myriapoda</taxon>
        <taxon>Chilopoda</taxon>
        <taxon>Pleurostigmophora</taxon>
        <taxon>Geophilomorpha</taxon>
        <taxon>Linotaeniidae</taxon>
        <taxon>Strigamia</taxon>
    </lineage>
</organism>
<dbReference type="CDD" id="cd17099">
    <property type="entry name" value="FERM_F1_PTPN14_like"/>
    <property type="match status" value="1"/>
</dbReference>
<sequence length="961" mass="108839">MKNGVAWSMSKLFQRTTFTSDEHLIKSSVQMPFKLKLKKTRQYNVVSKNVFIISVELLDNTVVECTLTSDSTGQDCLSNVCQRLGLQQVEYFGLRFASKRLKYQWVELDKPLKKQLDKFALQETYVYLGIMFYVDDVHQLQDEVTRYQYFLQLKSDIINGRLPANQEQAVQLASYSLQAEFGDHDPERHTAEYLKGFLLLPKYMINDQVLLENLTEKIVFSHRNLTGLSQAAAEIYYIIKTQQLDGYGQETCVAKDDSGLDVELSIATNGVHIRVSSGQQSTVITWKEIRNISFHKRNLILECGNIGQMLQFQLEEADVTKYLFKLCLLKLDFYTKGKIDLSGNGDCADFDKYTVTSLDTQHILNQYESLKGSLSNVYQERRQSAEEIRIPFSQSDTALYEDYPYPYPSGSQLNEALHGGDSIYSINSLGRSNPNFVQNFNSASSLSIPSGRLSNPHLRALLPSYRPAPDYETAVQRKYGNHSASLGSLNGFPQHDPMFLPVKSYYHYKNFTDLRNLDAAVVAAPFLANSAQAGAHRTVDRLTPVSNLMLPPMHTYSTPELTTQGLHVPETEALVILHHQAKPPPPPYPYNQRSSAPDLAGRSTATSAVALPNSSSLNVIASQQKTAVNKQNGITHSAILEDVCEQRTDSSHGPMMVAAMNGLTLSRPNMMKQQQQQPVTESSCPEGLIFKEFEGILKKRVNADYSTALLAENAPRNRFKDVLPYEDNRVRLSPTKENNTGYINASHISVTLANRQHFYIAAQGALANTVGDFWQMVWEQHSQLIVMLTELHEQGRSKCFPYWPRDNQKLEFQEFRVSHKFSTKSTSYTTSLLTLEHLPSKKQRDIWHIQYTDWPDHGCPNDVHGFLNFMEEIDSVRRHTCANESTSSTCPLVVHCSAGVGRTGVTILTDLMLNCVDYEKIDVAKFLTCLRQQRMLIVQTVAQYKFVYTVLSERLKNSRLI</sequence>
<dbReference type="Gene3D" id="1.20.80.10">
    <property type="match status" value="1"/>
</dbReference>
<dbReference type="PRINTS" id="PR00935">
    <property type="entry name" value="BAND41"/>
</dbReference>
<dbReference type="FunFam" id="1.20.80.10:FF:000014">
    <property type="entry name" value="Tyrosine-protein phosphatase non-receptor type"/>
    <property type="match status" value="1"/>
</dbReference>
<dbReference type="GO" id="GO:0048666">
    <property type="term" value="P:neuron development"/>
    <property type="evidence" value="ECO:0007669"/>
    <property type="project" value="UniProtKB-ARBA"/>
</dbReference>
<dbReference type="InterPro" id="IPR019748">
    <property type="entry name" value="FERM_central"/>
</dbReference>
<keyword evidence="15" id="KW-1185">Reference proteome</keyword>
<dbReference type="InterPro" id="IPR000299">
    <property type="entry name" value="FERM_domain"/>
</dbReference>
<dbReference type="STRING" id="126957.T1JED7"/>
<dbReference type="GO" id="GO:0004725">
    <property type="term" value="F:protein tyrosine phosphatase activity"/>
    <property type="evidence" value="ECO:0007669"/>
    <property type="project" value="UniProtKB-EC"/>
</dbReference>
<dbReference type="Proteomes" id="UP000014500">
    <property type="component" value="Unassembled WGS sequence"/>
</dbReference>
<dbReference type="InterPro" id="IPR019749">
    <property type="entry name" value="Band_41_domain"/>
</dbReference>
<dbReference type="EnsemblMetazoa" id="SMAR012182-RA">
    <property type="protein sequence ID" value="SMAR012182-PA"/>
    <property type="gene ID" value="SMAR012182"/>
</dbReference>
<evidence type="ECO:0000256" key="10">
    <source>
        <dbReference type="SAM" id="MobiDB-lite"/>
    </source>
</evidence>
<evidence type="ECO:0000256" key="6">
    <source>
        <dbReference type="ARBA" id="ARBA00022801"/>
    </source>
</evidence>
<dbReference type="PROSITE" id="PS00383">
    <property type="entry name" value="TYR_PHOSPHATASE_1"/>
    <property type="match status" value="1"/>
</dbReference>
<evidence type="ECO:0000256" key="5">
    <source>
        <dbReference type="ARBA" id="ARBA00022490"/>
    </source>
</evidence>
<dbReference type="InterPro" id="IPR000387">
    <property type="entry name" value="Tyr_Pase_dom"/>
</dbReference>
<dbReference type="InterPro" id="IPR035963">
    <property type="entry name" value="FERM_2"/>
</dbReference>
<keyword evidence="9" id="KW-0206">Cytoskeleton</keyword>
<dbReference type="SUPFAM" id="SSF47031">
    <property type="entry name" value="Second domain of FERM"/>
    <property type="match status" value="1"/>
</dbReference>
<dbReference type="Gene3D" id="3.90.190.10">
    <property type="entry name" value="Protein tyrosine phosphatase superfamily"/>
    <property type="match status" value="1"/>
</dbReference>
<dbReference type="PRINTS" id="PR00700">
    <property type="entry name" value="PRTYPHPHTASE"/>
</dbReference>
<dbReference type="Pfam" id="PF00102">
    <property type="entry name" value="Y_phosphatase"/>
    <property type="match status" value="1"/>
</dbReference>
<dbReference type="GO" id="GO:0009887">
    <property type="term" value="P:animal organ morphogenesis"/>
    <property type="evidence" value="ECO:0007669"/>
    <property type="project" value="UniProtKB-ARBA"/>
</dbReference>
<dbReference type="InterPro" id="IPR011993">
    <property type="entry name" value="PH-like_dom_sf"/>
</dbReference>
<evidence type="ECO:0000313" key="14">
    <source>
        <dbReference type="EnsemblMetazoa" id="SMAR012182-PA"/>
    </source>
</evidence>
<evidence type="ECO:0000259" key="13">
    <source>
        <dbReference type="PROSITE" id="PS50057"/>
    </source>
</evidence>
<dbReference type="SUPFAM" id="SSF54236">
    <property type="entry name" value="Ubiquitin-like"/>
    <property type="match status" value="1"/>
</dbReference>
<dbReference type="AlphaFoldDB" id="T1JED7"/>
<dbReference type="eggNOG" id="KOG0792">
    <property type="taxonomic scope" value="Eukaryota"/>
</dbReference>
<feature type="region of interest" description="Disordered" evidence="10">
    <location>
        <begin position="582"/>
        <end position="606"/>
    </location>
</feature>
<dbReference type="SUPFAM" id="SSF52799">
    <property type="entry name" value="(Phosphotyrosine protein) phosphatases II"/>
    <property type="match status" value="1"/>
</dbReference>
<keyword evidence="5" id="KW-0963">Cytoplasm</keyword>
<evidence type="ECO:0000256" key="2">
    <source>
        <dbReference type="ARBA" id="ARBA00004282"/>
    </source>
</evidence>
<evidence type="ECO:0000256" key="4">
    <source>
        <dbReference type="ARBA" id="ARBA00013064"/>
    </source>
</evidence>
<dbReference type="PhylomeDB" id="T1JED7"/>
<reference evidence="14" key="2">
    <citation type="submission" date="2015-02" db="UniProtKB">
        <authorList>
            <consortium name="EnsemblMetazoa"/>
        </authorList>
    </citation>
    <scope>IDENTIFICATION</scope>
</reference>
<dbReference type="GO" id="GO:0070161">
    <property type="term" value="C:anchoring junction"/>
    <property type="evidence" value="ECO:0007669"/>
    <property type="project" value="UniProtKB-SubCell"/>
</dbReference>
<feature type="domain" description="Tyrosine specific protein phosphatases" evidence="12">
    <location>
        <begin position="867"/>
        <end position="945"/>
    </location>
</feature>
<dbReference type="InterPro" id="IPR014352">
    <property type="entry name" value="FERM/acyl-CoA-bd_prot_sf"/>
</dbReference>
<dbReference type="InterPro" id="IPR000242">
    <property type="entry name" value="PTP_cat"/>
</dbReference>
<feature type="domain" description="FERM" evidence="13">
    <location>
        <begin position="51"/>
        <end position="338"/>
    </location>
</feature>
<dbReference type="Pfam" id="PF09380">
    <property type="entry name" value="FERM_C"/>
    <property type="match status" value="1"/>
</dbReference>
<dbReference type="PROSITE" id="PS50056">
    <property type="entry name" value="TYR_PHOSPHATASE_2"/>
    <property type="match status" value="1"/>
</dbReference>
<dbReference type="PANTHER" id="PTHR45706">
    <property type="entry name" value="TYROSINE-PROTEIN PHOSPHATASE"/>
    <property type="match status" value="1"/>
</dbReference>
<evidence type="ECO:0000256" key="3">
    <source>
        <dbReference type="ARBA" id="ARBA00009649"/>
    </source>
</evidence>
<dbReference type="Pfam" id="PF00373">
    <property type="entry name" value="FERM_M"/>
    <property type="match status" value="1"/>
</dbReference>
<dbReference type="Pfam" id="PF09379">
    <property type="entry name" value="FERM_N"/>
    <property type="match status" value="1"/>
</dbReference>
<evidence type="ECO:0000256" key="9">
    <source>
        <dbReference type="ARBA" id="ARBA00023212"/>
    </source>
</evidence>
<dbReference type="SMART" id="SM00404">
    <property type="entry name" value="PTPc_motif"/>
    <property type="match status" value="1"/>
</dbReference>
<keyword evidence="7" id="KW-0904">Protein phosphatase</keyword>
<dbReference type="OMA" id="FKKCRQY"/>
<evidence type="ECO:0000256" key="8">
    <source>
        <dbReference type="ARBA" id="ARBA00022949"/>
    </source>
</evidence>
<evidence type="ECO:0000259" key="11">
    <source>
        <dbReference type="PROSITE" id="PS50055"/>
    </source>
</evidence>
<proteinExistence type="inferred from homology"/>
<evidence type="ECO:0000259" key="12">
    <source>
        <dbReference type="PROSITE" id="PS50056"/>
    </source>
</evidence>
<dbReference type="EC" id="3.1.3.48" evidence="4"/>
<dbReference type="CDD" id="cd14473">
    <property type="entry name" value="FERM_B-lobe"/>
    <property type="match status" value="1"/>
</dbReference>
<dbReference type="InterPro" id="IPR016130">
    <property type="entry name" value="Tyr_Pase_AS"/>
</dbReference>
<dbReference type="EMBL" id="JH432116">
    <property type="status" value="NOT_ANNOTATED_CDS"/>
    <property type="molecule type" value="Genomic_DNA"/>
</dbReference>
<dbReference type="GO" id="GO:0005856">
    <property type="term" value="C:cytoskeleton"/>
    <property type="evidence" value="ECO:0007669"/>
    <property type="project" value="UniProtKB-SubCell"/>
</dbReference>
<accession>T1JED7</accession>
<dbReference type="SMART" id="SM00295">
    <property type="entry name" value="B41"/>
    <property type="match status" value="1"/>
</dbReference>
<name>T1JED7_STRMM</name>
<dbReference type="HOGENOM" id="CLU_006456_0_0_1"/>
<dbReference type="InterPro" id="IPR018980">
    <property type="entry name" value="FERM_PH-like_C"/>
</dbReference>
<comment type="subcellular location">
    <subcellularLocation>
        <location evidence="2">Cell junction</location>
    </subcellularLocation>
    <subcellularLocation>
        <location evidence="1">Cytoplasm</location>
        <location evidence="1">Cytoskeleton</location>
    </subcellularLocation>
</comment>
<dbReference type="PROSITE" id="PS50055">
    <property type="entry name" value="TYR_PHOSPHATASE_PTP"/>
    <property type="match status" value="1"/>
</dbReference>
<dbReference type="InterPro" id="IPR029021">
    <property type="entry name" value="Prot-tyrosine_phosphatase-like"/>
</dbReference>